<dbReference type="PANTHER" id="PTHR42709:SF9">
    <property type="entry name" value="ALKALINE PHOSPHATASE LIKE PROTEIN"/>
    <property type="match status" value="1"/>
</dbReference>
<evidence type="ECO:0000256" key="2">
    <source>
        <dbReference type="SAM" id="Phobius"/>
    </source>
</evidence>
<gene>
    <name evidence="4" type="ORF">H8S20_02205</name>
</gene>
<keyword evidence="2" id="KW-1133">Transmembrane helix</keyword>
<dbReference type="Gene3D" id="1.20.144.10">
    <property type="entry name" value="Phosphatidic acid phosphatase type 2/haloperoxidase"/>
    <property type="match status" value="1"/>
</dbReference>
<accession>A0ABR7D8J1</accession>
<dbReference type="InterPro" id="IPR036938">
    <property type="entry name" value="PAP2/HPO_sf"/>
</dbReference>
<keyword evidence="5" id="KW-1185">Reference proteome</keyword>
<evidence type="ECO:0000313" key="4">
    <source>
        <dbReference type="EMBL" id="MBC5627696.1"/>
    </source>
</evidence>
<evidence type="ECO:0000313" key="5">
    <source>
        <dbReference type="Proteomes" id="UP000596929"/>
    </source>
</evidence>
<comment type="similarity">
    <text evidence="1">Belongs to the DedA family.</text>
</comment>
<feature type="domain" description="VTT" evidence="3">
    <location>
        <begin position="29"/>
        <end position="155"/>
    </location>
</feature>
<dbReference type="InterPro" id="IPR032816">
    <property type="entry name" value="VTT_dom"/>
</dbReference>
<feature type="transmembrane region" description="Helical" evidence="2">
    <location>
        <begin position="399"/>
        <end position="423"/>
    </location>
</feature>
<feature type="transmembrane region" description="Helical" evidence="2">
    <location>
        <begin position="272"/>
        <end position="293"/>
    </location>
</feature>
<name>A0ABR7D8J1_9CLOT</name>
<organism evidence="4 5">
    <name type="scientific">Clostridium hominis</name>
    <dbReference type="NCBI Taxonomy" id="2763036"/>
    <lineage>
        <taxon>Bacteria</taxon>
        <taxon>Bacillati</taxon>
        <taxon>Bacillota</taxon>
        <taxon>Clostridia</taxon>
        <taxon>Eubacteriales</taxon>
        <taxon>Clostridiaceae</taxon>
        <taxon>Clostridium</taxon>
    </lineage>
</organism>
<dbReference type="InterPro" id="IPR051311">
    <property type="entry name" value="DedA_domain"/>
</dbReference>
<feature type="transmembrane region" description="Helical" evidence="2">
    <location>
        <begin position="49"/>
        <end position="71"/>
    </location>
</feature>
<dbReference type="Proteomes" id="UP000596929">
    <property type="component" value="Unassembled WGS sequence"/>
</dbReference>
<evidence type="ECO:0000259" key="3">
    <source>
        <dbReference type="Pfam" id="PF09335"/>
    </source>
</evidence>
<reference evidence="4 5" key="1">
    <citation type="submission" date="2020-08" db="EMBL/GenBank/DDBJ databases">
        <title>Genome public.</title>
        <authorList>
            <person name="Liu C."/>
            <person name="Sun Q."/>
        </authorList>
    </citation>
    <scope>NUCLEOTIDE SEQUENCE [LARGE SCALE GENOMIC DNA]</scope>
    <source>
        <strain evidence="4 5">NSJ-6</strain>
    </source>
</reference>
<feature type="transmembrane region" description="Helical" evidence="2">
    <location>
        <begin position="12"/>
        <end position="29"/>
    </location>
</feature>
<dbReference type="RefSeq" id="WP_186859210.1">
    <property type="nucleotide sequence ID" value="NZ_JACOOO010000004.1"/>
</dbReference>
<sequence>MDKFKELLNSYGYIIIFISLFLELIALPLPGEIMMGYCGFLIYQGRLNYFFTILVATLGVVSGITTSYFIGKSLGMPFFHKYGKYVGLTPEKLEKISGWFDRFGNKLLTIAYFIPGVRHITGYVSGITNVSYVKFAAHGYIGALIWSATFITIGKALGSSWDSLHKYATKYLIIGAILLGIVAISIYIYKKYKESIKKHLYLVINNAVLIYNSIRRIEVGIFIVAMTYIALVIFTFKLIGEFLSNEMSIFDNFVYIVLENTMYRTFIESISGFKYISSDYIVILISVLIVRWITLKKNHKVKNVLFIIFTILGGEIFVNISNYILKRSSAIVVIGNINNSFPSKDVFIVSILLGIITYYILRQSENKFIKAITITILITVCAFVGISDIYLKIQNASGVIAAYLFATLWVGLCIAVLELAIIVPEIANELEY</sequence>
<feature type="transmembrane region" description="Helical" evidence="2">
    <location>
        <begin position="169"/>
        <end position="189"/>
    </location>
</feature>
<comment type="caution">
    <text evidence="4">The sequence shown here is derived from an EMBL/GenBank/DDBJ whole genome shotgun (WGS) entry which is preliminary data.</text>
</comment>
<dbReference type="EMBL" id="JACOOO010000004">
    <property type="protein sequence ID" value="MBC5627696.1"/>
    <property type="molecule type" value="Genomic_DNA"/>
</dbReference>
<feature type="transmembrane region" description="Helical" evidence="2">
    <location>
        <begin position="305"/>
        <end position="325"/>
    </location>
</feature>
<proteinExistence type="inferred from homology"/>
<dbReference type="PANTHER" id="PTHR42709">
    <property type="entry name" value="ALKALINE PHOSPHATASE LIKE PROTEIN"/>
    <property type="match status" value="1"/>
</dbReference>
<protein>
    <submittedName>
        <fullName evidence="4">VTT domain-containing protein</fullName>
    </submittedName>
</protein>
<dbReference type="Pfam" id="PF09335">
    <property type="entry name" value="VTT_dom"/>
    <property type="match status" value="1"/>
</dbReference>
<feature type="transmembrane region" description="Helical" evidence="2">
    <location>
        <begin position="368"/>
        <end position="387"/>
    </location>
</feature>
<feature type="transmembrane region" description="Helical" evidence="2">
    <location>
        <begin position="219"/>
        <end position="239"/>
    </location>
</feature>
<dbReference type="SUPFAM" id="SSF48317">
    <property type="entry name" value="Acid phosphatase/Vanadium-dependent haloperoxidase"/>
    <property type="match status" value="1"/>
</dbReference>
<feature type="transmembrane region" description="Helical" evidence="2">
    <location>
        <begin position="135"/>
        <end position="157"/>
    </location>
</feature>
<keyword evidence="2" id="KW-0472">Membrane</keyword>
<evidence type="ECO:0000256" key="1">
    <source>
        <dbReference type="ARBA" id="ARBA00010792"/>
    </source>
</evidence>
<feature type="transmembrane region" description="Helical" evidence="2">
    <location>
        <begin position="345"/>
        <end position="361"/>
    </location>
</feature>
<keyword evidence="2" id="KW-0812">Transmembrane</keyword>